<evidence type="ECO:0000256" key="2">
    <source>
        <dbReference type="SAM" id="SignalP"/>
    </source>
</evidence>
<proteinExistence type="predicted"/>
<evidence type="ECO:0000313" key="4">
    <source>
        <dbReference type="Proteomes" id="UP000032180"/>
    </source>
</evidence>
<organism evidence="3 4">
    <name type="scientific">Leersia perrieri</name>
    <dbReference type="NCBI Taxonomy" id="77586"/>
    <lineage>
        <taxon>Eukaryota</taxon>
        <taxon>Viridiplantae</taxon>
        <taxon>Streptophyta</taxon>
        <taxon>Embryophyta</taxon>
        <taxon>Tracheophyta</taxon>
        <taxon>Spermatophyta</taxon>
        <taxon>Magnoliopsida</taxon>
        <taxon>Liliopsida</taxon>
        <taxon>Poales</taxon>
        <taxon>Poaceae</taxon>
        <taxon>BOP clade</taxon>
        <taxon>Oryzoideae</taxon>
        <taxon>Oryzeae</taxon>
        <taxon>Oryzinae</taxon>
        <taxon>Leersia</taxon>
    </lineage>
</organism>
<dbReference type="HOGENOM" id="CLU_2137687_0_0_1"/>
<dbReference type="EnsemblPlants" id="LPERR06G16460.1">
    <property type="protein sequence ID" value="LPERR06G16460.1"/>
    <property type="gene ID" value="LPERR06G16460"/>
</dbReference>
<name>A0A0D9WRP3_9ORYZ</name>
<evidence type="ECO:0000313" key="3">
    <source>
        <dbReference type="EnsemblPlants" id="LPERR06G16460.1"/>
    </source>
</evidence>
<feature type="signal peptide" evidence="2">
    <location>
        <begin position="1"/>
        <end position="26"/>
    </location>
</feature>
<dbReference type="Proteomes" id="UP000032180">
    <property type="component" value="Chromosome 6"/>
</dbReference>
<evidence type="ECO:0000256" key="1">
    <source>
        <dbReference type="SAM" id="MobiDB-lite"/>
    </source>
</evidence>
<keyword evidence="4" id="KW-1185">Reference proteome</keyword>
<accession>A0A0D9WRP3</accession>
<reference evidence="3 4" key="1">
    <citation type="submission" date="2012-08" db="EMBL/GenBank/DDBJ databases">
        <title>Oryza genome evolution.</title>
        <authorList>
            <person name="Wing R.A."/>
        </authorList>
    </citation>
    <scope>NUCLEOTIDE SEQUENCE</scope>
</reference>
<sequence length="105" mass="11427">MATFTERTHLLAALLVIISAVIMSFSVDVCHGARDGAGTFSWTEPAERPGYNGRRDPGPYSYGPLYPGRPVCISGHCPTPYFPRPYPYPRTPPSPAPEKGEIPPP</sequence>
<feature type="region of interest" description="Disordered" evidence="1">
    <location>
        <begin position="38"/>
        <end position="59"/>
    </location>
</feature>
<feature type="chain" id="PRO_5002348989" evidence="2">
    <location>
        <begin position="27"/>
        <end position="105"/>
    </location>
</feature>
<reference evidence="3" key="3">
    <citation type="submission" date="2015-04" db="UniProtKB">
        <authorList>
            <consortium name="EnsemblPlants"/>
        </authorList>
    </citation>
    <scope>IDENTIFICATION</scope>
</reference>
<dbReference type="Gramene" id="LPERR06G16460.1">
    <property type="protein sequence ID" value="LPERR06G16460.1"/>
    <property type="gene ID" value="LPERR06G16460"/>
</dbReference>
<keyword evidence="2" id="KW-0732">Signal</keyword>
<protein>
    <submittedName>
        <fullName evidence="3">Uncharacterized protein</fullName>
    </submittedName>
</protein>
<reference evidence="4" key="2">
    <citation type="submission" date="2013-12" db="EMBL/GenBank/DDBJ databases">
        <authorList>
            <person name="Yu Y."/>
            <person name="Lee S."/>
            <person name="de Baynast K."/>
            <person name="Wissotski M."/>
            <person name="Liu L."/>
            <person name="Talag J."/>
            <person name="Goicoechea J."/>
            <person name="Angelova A."/>
            <person name="Jetty R."/>
            <person name="Kudrna D."/>
            <person name="Golser W."/>
            <person name="Rivera L."/>
            <person name="Zhang J."/>
            <person name="Wing R."/>
        </authorList>
    </citation>
    <scope>NUCLEOTIDE SEQUENCE</scope>
</reference>
<dbReference type="AlphaFoldDB" id="A0A0D9WRP3"/>